<evidence type="ECO:0000256" key="1">
    <source>
        <dbReference type="ARBA" id="ARBA00004377"/>
    </source>
</evidence>
<dbReference type="InterPro" id="IPR010279">
    <property type="entry name" value="YqjD/ElaB"/>
</dbReference>
<feature type="domain" description="DUF883" evidence="9">
    <location>
        <begin position="14"/>
        <end position="58"/>
    </location>
</feature>
<evidence type="ECO:0000256" key="5">
    <source>
        <dbReference type="ARBA" id="ARBA00022692"/>
    </source>
</evidence>
<evidence type="ECO:0000259" key="10">
    <source>
        <dbReference type="Pfam" id="PF19029"/>
    </source>
</evidence>
<evidence type="ECO:0000256" key="4">
    <source>
        <dbReference type="ARBA" id="ARBA00022519"/>
    </source>
</evidence>
<keyword evidence="5 8" id="KW-0812">Transmembrane</keyword>
<keyword evidence="4" id="KW-0997">Cell inner membrane</keyword>
<dbReference type="EMBL" id="CP165628">
    <property type="protein sequence ID" value="XDU71830.1"/>
    <property type="molecule type" value="Genomic_DNA"/>
</dbReference>
<dbReference type="Pfam" id="PF19029">
    <property type="entry name" value="DUF883_C"/>
    <property type="match status" value="1"/>
</dbReference>
<dbReference type="Pfam" id="PF05957">
    <property type="entry name" value="DUF883"/>
    <property type="match status" value="1"/>
</dbReference>
<comment type="similarity">
    <text evidence="2">Belongs to the ElaB/YgaM/YqjD family.</text>
</comment>
<feature type="domain" description="DUF883" evidence="10">
    <location>
        <begin position="74"/>
        <end position="103"/>
    </location>
</feature>
<gene>
    <name evidence="11" type="ORF">AB3G37_20265</name>
</gene>
<reference evidence="11" key="1">
    <citation type="submission" date="2024-07" db="EMBL/GenBank/DDBJ databases">
        <authorList>
            <person name="Biller S.J."/>
        </authorList>
    </citation>
    <scope>NUCLEOTIDE SEQUENCE</scope>
    <source>
        <strain evidence="11">WC2420</strain>
    </source>
</reference>
<dbReference type="GO" id="GO:0043022">
    <property type="term" value="F:ribosome binding"/>
    <property type="evidence" value="ECO:0007669"/>
    <property type="project" value="InterPro"/>
</dbReference>
<dbReference type="AlphaFoldDB" id="A0AB39VPR4"/>
<keyword evidence="3" id="KW-1003">Cell membrane</keyword>
<evidence type="ECO:0000313" key="11">
    <source>
        <dbReference type="EMBL" id="XDU71830.1"/>
    </source>
</evidence>
<dbReference type="GO" id="GO:0005886">
    <property type="term" value="C:plasma membrane"/>
    <property type="evidence" value="ECO:0007669"/>
    <property type="project" value="UniProtKB-SubCell"/>
</dbReference>
<name>A0AB39VPR4_9GAMM</name>
<dbReference type="PANTHER" id="PTHR35893">
    <property type="entry name" value="INNER MEMBRANE PROTEIN-RELATED"/>
    <property type="match status" value="1"/>
</dbReference>
<protein>
    <submittedName>
        <fullName evidence="11">DUF883 family protein</fullName>
    </submittedName>
</protein>
<dbReference type="InterPro" id="IPR043604">
    <property type="entry name" value="DUF883_N"/>
</dbReference>
<organism evidence="11">
    <name type="scientific">Rouxiella sp. WC2420</name>
    <dbReference type="NCBI Taxonomy" id="3234145"/>
    <lineage>
        <taxon>Bacteria</taxon>
        <taxon>Pseudomonadati</taxon>
        <taxon>Pseudomonadota</taxon>
        <taxon>Gammaproteobacteria</taxon>
        <taxon>Enterobacterales</taxon>
        <taxon>Yersiniaceae</taxon>
        <taxon>Rouxiella</taxon>
    </lineage>
</organism>
<evidence type="ECO:0000256" key="3">
    <source>
        <dbReference type="ARBA" id="ARBA00022475"/>
    </source>
</evidence>
<sequence>MFNKKTDKIERDADEDISLLADTLDEVLKSGNLKSKEEIEKIRGKAEGILRDARARFTGNTNLTQHARDAANQATDYVKENPWHGVGVGAAVGLVVGILLGRK</sequence>
<evidence type="ECO:0000256" key="2">
    <source>
        <dbReference type="ARBA" id="ARBA00010423"/>
    </source>
</evidence>
<evidence type="ECO:0000256" key="7">
    <source>
        <dbReference type="ARBA" id="ARBA00023136"/>
    </source>
</evidence>
<accession>A0AB39VPR4</accession>
<dbReference type="InterPro" id="IPR043605">
    <property type="entry name" value="DUF883_C"/>
</dbReference>
<keyword evidence="7 8" id="KW-0472">Membrane</keyword>
<proteinExistence type="inferred from homology"/>
<evidence type="ECO:0000259" key="9">
    <source>
        <dbReference type="Pfam" id="PF05957"/>
    </source>
</evidence>
<evidence type="ECO:0000256" key="8">
    <source>
        <dbReference type="SAM" id="Phobius"/>
    </source>
</evidence>
<keyword evidence="6 8" id="KW-1133">Transmembrane helix</keyword>
<feature type="transmembrane region" description="Helical" evidence="8">
    <location>
        <begin position="83"/>
        <end position="101"/>
    </location>
</feature>
<comment type="subcellular location">
    <subcellularLocation>
        <location evidence="1">Cell inner membrane</location>
        <topology evidence="1">Single-pass membrane protein</topology>
    </subcellularLocation>
</comment>
<dbReference type="PANTHER" id="PTHR35893:SF3">
    <property type="entry name" value="INNER MEMBRANE PROTEIN"/>
    <property type="match status" value="1"/>
</dbReference>
<evidence type="ECO:0000256" key="6">
    <source>
        <dbReference type="ARBA" id="ARBA00022989"/>
    </source>
</evidence>
<dbReference type="RefSeq" id="WP_009636960.1">
    <property type="nucleotide sequence ID" value="NZ_CP165628.1"/>
</dbReference>